<dbReference type="EMBL" id="AP025637">
    <property type="protein sequence ID" value="BDG72706.1"/>
    <property type="molecule type" value="Genomic_DNA"/>
</dbReference>
<dbReference type="SUPFAM" id="SSF53448">
    <property type="entry name" value="Nucleotide-diphospho-sugar transferases"/>
    <property type="match status" value="1"/>
</dbReference>
<accession>A0ABN6P213</accession>
<dbReference type="Gene3D" id="3.90.550.10">
    <property type="entry name" value="Spore Coat Polysaccharide Biosynthesis Protein SpsA, Chain A"/>
    <property type="match status" value="1"/>
</dbReference>
<proteinExistence type="predicted"/>
<name>A0ABN6P213_9PROT</name>
<sequence length="374" mass="42209">MIEGVAAGVTDIPVIIFAFDRPDYLATLCRGLLAQTQVRVDPSRVHLVQDGAVSVRTGRRHAVPGRIKRSIAVFREYFPQGHVHASPHNLGIAENILRGQVLAFETLDAPVAYFLEDDLQPGPLYLAALEAMREASEPFAARVAHFAAYGDHRAQLPGPDVGWRPLGHHWGFGLRRDAWRRIQAWLQPWWAEIRRNDYPARNARRILEVWRGCRVANRVSAQDAANELACADLGLARIATDVCFGRYIGQTGDHFTPAVFRKLGFEGMRWAEAERFVLAPLEPALLDALTTGAFARYAAWRQDRLDQVVAEMDAAQDDPDRLASEAEIRRLWHLLLDRRDVPAVYLARHAGRSTIRAVRRDLVRRDEFQRITGP</sequence>
<evidence type="ECO:0000313" key="1">
    <source>
        <dbReference type="EMBL" id="BDG72706.1"/>
    </source>
</evidence>
<gene>
    <name evidence="1" type="ORF">Rmf_26350</name>
</gene>
<reference evidence="1 2" key="1">
    <citation type="journal article" date="2016" name="Microbes Environ.">
        <title>Phylogenetically diverse aerobic anoxygenic phototrophic bacteria isolated from epilithic biofilms in Tama river, Japan.</title>
        <authorList>
            <person name="Hirose S."/>
            <person name="Matsuura K."/>
            <person name="Haruta S."/>
        </authorList>
    </citation>
    <scope>NUCLEOTIDE SEQUENCE [LARGE SCALE GENOMIC DNA]</scope>
    <source>
        <strain evidence="1 2">S08</strain>
    </source>
</reference>
<keyword evidence="2" id="KW-1185">Reference proteome</keyword>
<dbReference type="InterPro" id="IPR029044">
    <property type="entry name" value="Nucleotide-diphossugar_trans"/>
</dbReference>
<evidence type="ECO:0008006" key="3">
    <source>
        <dbReference type="Google" id="ProtNLM"/>
    </source>
</evidence>
<organism evidence="1 2">
    <name type="scientific">Roseomonas fluvialis</name>
    <dbReference type="NCBI Taxonomy" id="1750527"/>
    <lineage>
        <taxon>Bacteria</taxon>
        <taxon>Pseudomonadati</taxon>
        <taxon>Pseudomonadota</taxon>
        <taxon>Alphaproteobacteria</taxon>
        <taxon>Acetobacterales</taxon>
        <taxon>Roseomonadaceae</taxon>
        <taxon>Roseomonas</taxon>
    </lineage>
</organism>
<protein>
    <recommendedName>
        <fullName evidence="3">Glycosyl transferase family 2</fullName>
    </recommendedName>
</protein>
<dbReference type="Proteomes" id="UP000831327">
    <property type="component" value="Chromosome"/>
</dbReference>
<evidence type="ECO:0000313" key="2">
    <source>
        <dbReference type="Proteomes" id="UP000831327"/>
    </source>
</evidence>
<dbReference type="RefSeq" id="WP_244459894.1">
    <property type="nucleotide sequence ID" value="NZ_AP025637.1"/>
</dbReference>